<keyword evidence="1" id="KW-1133">Transmembrane helix</keyword>
<dbReference type="Proteomes" id="UP000054007">
    <property type="component" value="Unassembled WGS sequence"/>
</dbReference>
<evidence type="ECO:0000256" key="1">
    <source>
        <dbReference type="SAM" id="Phobius"/>
    </source>
</evidence>
<dbReference type="EMBL" id="KN880606">
    <property type="protein sequence ID" value="KIY65065.1"/>
    <property type="molecule type" value="Genomic_DNA"/>
</dbReference>
<gene>
    <name evidence="3" type="ORF">CYLTODRAFT_76344</name>
</gene>
<keyword evidence="4" id="KW-1185">Reference proteome</keyword>
<keyword evidence="1" id="KW-0812">Transmembrane</keyword>
<dbReference type="InterPro" id="IPR045340">
    <property type="entry name" value="DUF6533"/>
</dbReference>
<dbReference type="Pfam" id="PF20151">
    <property type="entry name" value="DUF6533"/>
    <property type="match status" value="1"/>
</dbReference>
<protein>
    <recommendedName>
        <fullName evidence="2">DUF6533 domain-containing protein</fullName>
    </recommendedName>
</protein>
<feature type="transmembrane region" description="Helical" evidence="1">
    <location>
        <begin position="84"/>
        <end position="109"/>
    </location>
</feature>
<organism evidence="3 4">
    <name type="scientific">Cylindrobasidium torrendii FP15055 ss-10</name>
    <dbReference type="NCBI Taxonomy" id="1314674"/>
    <lineage>
        <taxon>Eukaryota</taxon>
        <taxon>Fungi</taxon>
        <taxon>Dikarya</taxon>
        <taxon>Basidiomycota</taxon>
        <taxon>Agaricomycotina</taxon>
        <taxon>Agaricomycetes</taxon>
        <taxon>Agaricomycetidae</taxon>
        <taxon>Agaricales</taxon>
        <taxon>Marasmiineae</taxon>
        <taxon>Physalacriaceae</taxon>
        <taxon>Cylindrobasidium</taxon>
    </lineage>
</organism>
<keyword evidence="1" id="KW-0472">Membrane</keyword>
<feature type="transmembrane region" description="Helical" evidence="1">
    <location>
        <begin position="172"/>
        <end position="193"/>
    </location>
</feature>
<evidence type="ECO:0000313" key="4">
    <source>
        <dbReference type="Proteomes" id="UP000054007"/>
    </source>
</evidence>
<accession>A0A0D7B4C6</accession>
<dbReference type="AlphaFoldDB" id="A0A0D7B4C6"/>
<proteinExistence type="predicted"/>
<name>A0A0D7B4C6_9AGAR</name>
<feature type="transmembrane region" description="Helical" evidence="1">
    <location>
        <begin position="121"/>
        <end position="144"/>
    </location>
</feature>
<evidence type="ECO:0000259" key="2">
    <source>
        <dbReference type="Pfam" id="PF20151"/>
    </source>
</evidence>
<sequence length="272" mass="30047">MSLPSAVAVTSIRYTSTSAIALIAYDHLLTVDEEIAYIWKPDSTPWPGRAAYLVYRYFTEGVLLYSAYEFGGFAKTMTIQVCLAVLWIFVLSATLFVGILQFIVTINVYRLWDSKPRMANILLCVFALCFSATISLAVASTALITRSSIILHVNETVGDACLVGPLPRTVPAIFGTLLALDLFIIGLSLYRALEMPRRSQSELITNIQRDGALYHIGVSGTFIYSNCRLSEAFASVQWLVIFVASIHLDPYTFFSILTSVSSFPPAHCRVSN</sequence>
<dbReference type="OrthoDB" id="3251775at2759"/>
<feature type="domain" description="DUF6533" evidence="2">
    <location>
        <begin position="14"/>
        <end position="59"/>
    </location>
</feature>
<reference evidence="3 4" key="1">
    <citation type="journal article" date="2015" name="Fungal Genet. Biol.">
        <title>Evolution of novel wood decay mechanisms in Agaricales revealed by the genome sequences of Fistulina hepatica and Cylindrobasidium torrendii.</title>
        <authorList>
            <person name="Floudas D."/>
            <person name="Held B.W."/>
            <person name="Riley R."/>
            <person name="Nagy L.G."/>
            <person name="Koehler G."/>
            <person name="Ransdell A.S."/>
            <person name="Younus H."/>
            <person name="Chow J."/>
            <person name="Chiniquy J."/>
            <person name="Lipzen A."/>
            <person name="Tritt A."/>
            <person name="Sun H."/>
            <person name="Haridas S."/>
            <person name="LaButti K."/>
            <person name="Ohm R.A."/>
            <person name="Kues U."/>
            <person name="Blanchette R.A."/>
            <person name="Grigoriev I.V."/>
            <person name="Minto R.E."/>
            <person name="Hibbett D.S."/>
        </authorList>
    </citation>
    <scope>NUCLEOTIDE SEQUENCE [LARGE SCALE GENOMIC DNA]</scope>
    <source>
        <strain evidence="3 4">FP15055 ss-10</strain>
    </source>
</reference>
<evidence type="ECO:0000313" key="3">
    <source>
        <dbReference type="EMBL" id="KIY65065.1"/>
    </source>
</evidence>